<dbReference type="EMBL" id="CP077076">
    <property type="protein sequence ID" value="QXH53527.1"/>
    <property type="molecule type" value="Genomic_DNA"/>
</dbReference>
<evidence type="ECO:0000256" key="1">
    <source>
        <dbReference type="SAM" id="Phobius"/>
    </source>
</evidence>
<evidence type="ECO:0000313" key="3">
    <source>
        <dbReference type="EMBL" id="QXH53527.1"/>
    </source>
</evidence>
<feature type="domain" description="TadE-like" evidence="2">
    <location>
        <begin position="9"/>
        <end position="48"/>
    </location>
</feature>
<keyword evidence="1" id="KW-0812">Transmembrane</keyword>
<gene>
    <name evidence="3" type="ORF">KSS94_10600</name>
</gene>
<keyword evidence="4" id="KW-1185">Reference proteome</keyword>
<keyword evidence="1" id="KW-0472">Membrane</keyword>
<feature type="transmembrane region" description="Helical" evidence="1">
    <location>
        <begin position="12"/>
        <end position="33"/>
    </location>
</feature>
<reference evidence="3" key="1">
    <citation type="journal article" date="2021" name="Microorganisms">
        <title>The Ever-Expanding Pseudomonas Genus: Description of 43 New Species and Partition of the Pseudomonas putida Group.</title>
        <authorList>
            <person name="Girard L."/>
            <person name="Lood C."/>
            <person name="Hofte M."/>
            <person name="Vandamme P."/>
            <person name="Rokni-Zadeh H."/>
            <person name="van Noort V."/>
            <person name="Lavigne R."/>
            <person name="De Mot R."/>
        </authorList>
    </citation>
    <scope>NUCLEOTIDE SEQUENCE</scope>
    <source>
        <strain evidence="3">COW40</strain>
    </source>
</reference>
<protein>
    <submittedName>
        <fullName evidence="3">Pilus assembly protein</fullName>
    </submittedName>
</protein>
<keyword evidence="1" id="KW-1133">Transmembrane helix</keyword>
<proteinExistence type="predicted"/>
<evidence type="ECO:0000313" key="4">
    <source>
        <dbReference type="Proteomes" id="UP001046350"/>
    </source>
</evidence>
<dbReference type="Proteomes" id="UP001046350">
    <property type="component" value="Chromosome"/>
</dbReference>
<name>A0ABX8NBY5_9PSED</name>
<accession>A0ABX8NBY5</accession>
<dbReference type="Pfam" id="PF07811">
    <property type="entry name" value="TadE"/>
    <property type="match status" value="1"/>
</dbReference>
<evidence type="ECO:0000259" key="2">
    <source>
        <dbReference type="Pfam" id="PF07811"/>
    </source>
</evidence>
<sequence>MRLRKRQRGNALVETALILPLLIGMTLVIADLYNVSQARAHLERAAHTLASTLAMHNRLDYDGLQALVNGVAPSEVFGSYQLVITRVELDRSLKWKPLHRGDEQDLCPVYSSGTTYNAELPERTLTESRDDEDKIDSAMLVVQLCRRSADLALSSNLLVDKDIQALAFARVVYNDVTLDKQLTEEIGLEDEGE</sequence>
<dbReference type="RefSeq" id="WP_217842926.1">
    <property type="nucleotide sequence ID" value="NZ_CP077076.1"/>
</dbReference>
<organism evidence="3 4">
    <name type="scientific">Pseudomonas fakonensis</name>
    <dbReference type="NCBI Taxonomy" id="2842355"/>
    <lineage>
        <taxon>Bacteria</taxon>
        <taxon>Pseudomonadati</taxon>
        <taxon>Pseudomonadota</taxon>
        <taxon>Gammaproteobacteria</taxon>
        <taxon>Pseudomonadales</taxon>
        <taxon>Pseudomonadaceae</taxon>
        <taxon>Pseudomonas</taxon>
    </lineage>
</organism>
<dbReference type="InterPro" id="IPR012495">
    <property type="entry name" value="TadE-like_dom"/>
</dbReference>